<dbReference type="Proteomes" id="UP001162156">
    <property type="component" value="Unassembled WGS sequence"/>
</dbReference>
<dbReference type="EMBL" id="JANEYF010003848">
    <property type="protein sequence ID" value="KAJ8933567.1"/>
    <property type="molecule type" value="Genomic_DNA"/>
</dbReference>
<sequence length="82" mass="9450">MRKKLLHKHVKQCTNKPVNVNNPGKNCLSKSQTFVASVISKNHEFLRKSHIKKEVLDIMRAIAKNDPLICMYGETLLAKHKR</sequence>
<reference evidence="1" key="1">
    <citation type="journal article" date="2023" name="Insect Mol. Biol.">
        <title>Genome sequencing provides insights into the evolution of gene families encoding plant cell wall-degrading enzymes in longhorned beetles.</title>
        <authorList>
            <person name="Shin N.R."/>
            <person name="Okamura Y."/>
            <person name="Kirsch R."/>
            <person name="Pauchet Y."/>
        </authorList>
    </citation>
    <scope>NUCLEOTIDE SEQUENCE</scope>
    <source>
        <strain evidence="1">RBIC_L_NR</strain>
    </source>
</reference>
<proteinExistence type="predicted"/>
<organism evidence="1 2">
    <name type="scientific">Rhamnusium bicolor</name>
    <dbReference type="NCBI Taxonomy" id="1586634"/>
    <lineage>
        <taxon>Eukaryota</taxon>
        <taxon>Metazoa</taxon>
        <taxon>Ecdysozoa</taxon>
        <taxon>Arthropoda</taxon>
        <taxon>Hexapoda</taxon>
        <taxon>Insecta</taxon>
        <taxon>Pterygota</taxon>
        <taxon>Neoptera</taxon>
        <taxon>Endopterygota</taxon>
        <taxon>Coleoptera</taxon>
        <taxon>Polyphaga</taxon>
        <taxon>Cucujiformia</taxon>
        <taxon>Chrysomeloidea</taxon>
        <taxon>Cerambycidae</taxon>
        <taxon>Lepturinae</taxon>
        <taxon>Rhagiini</taxon>
        <taxon>Rhamnusium</taxon>
    </lineage>
</organism>
<name>A0AAV8X6J4_9CUCU</name>
<evidence type="ECO:0000313" key="2">
    <source>
        <dbReference type="Proteomes" id="UP001162156"/>
    </source>
</evidence>
<keyword evidence="2" id="KW-1185">Reference proteome</keyword>
<gene>
    <name evidence="1" type="ORF">NQ314_013941</name>
</gene>
<accession>A0AAV8X6J4</accession>
<protein>
    <submittedName>
        <fullName evidence="1">Uncharacterized protein</fullName>
    </submittedName>
</protein>
<dbReference type="AlphaFoldDB" id="A0AAV8X6J4"/>
<evidence type="ECO:0000313" key="1">
    <source>
        <dbReference type="EMBL" id="KAJ8933567.1"/>
    </source>
</evidence>
<comment type="caution">
    <text evidence="1">The sequence shown here is derived from an EMBL/GenBank/DDBJ whole genome shotgun (WGS) entry which is preliminary data.</text>
</comment>